<dbReference type="Proteomes" id="UP000321039">
    <property type="component" value="Unassembled WGS sequence"/>
</dbReference>
<organism evidence="1 2">
    <name type="scientific">Parahaliea maris</name>
    <dbReference type="NCBI Taxonomy" id="2716870"/>
    <lineage>
        <taxon>Bacteria</taxon>
        <taxon>Pseudomonadati</taxon>
        <taxon>Pseudomonadota</taxon>
        <taxon>Gammaproteobacteria</taxon>
        <taxon>Cellvibrionales</taxon>
        <taxon>Halieaceae</taxon>
        <taxon>Parahaliea</taxon>
    </lineage>
</organism>
<reference evidence="1 2" key="1">
    <citation type="submission" date="2019-08" db="EMBL/GenBank/DDBJ databases">
        <title>Parahaliea maris sp. nov., isolated from the surface seawater.</title>
        <authorList>
            <person name="Liu Y."/>
        </authorList>
    </citation>
    <scope>NUCLEOTIDE SEQUENCE [LARGE SCALE GENOMIC DNA]</scope>
    <source>
        <strain evidence="1 2">HSLHS9</strain>
    </source>
</reference>
<dbReference type="InterPro" id="IPR016035">
    <property type="entry name" value="Acyl_Trfase/lysoPLipase"/>
</dbReference>
<comment type="caution">
    <text evidence="1">The sequence shown here is derived from an EMBL/GenBank/DDBJ whole genome shotgun (WGS) entry which is preliminary data.</text>
</comment>
<evidence type="ECO:0000313" key="2">
    <source>
        <dbReference type="Proteomes" id="UP000321039"/>
    </source>
</evidence>
<name>A0A5C9A2V8_9GAMM</name>
<protein>
    <submittedName>
        <fullName evidence="1">Patatin-like phospholipase family protein</fullName>
    </submittedName>
</protein>
<dbReference type="RefSeq" id="WP_148068624.1">
    <property type="nucleotide sequence ID" value="NZ_VRZA01000003.1"/>
</dbReference>
<accession>A0A5C9A2V8</accession>
<sequence>MAVRALSLYLGSKAAQRISREGWNPDLFSLLLGASGGPKWFILSELDKVLFGDFLQRGSARLATLGSSVGSWRNTCLALEDPAAAVTRLQQAYLYQQYSAKPDIAEVSTASGRILQELLGERGEIQVAANPRIHSHIVTARGRGPAAADAGPLLASAMAAAALGNTLHRQVLRLGFQRVVFHSDSRPAPGLRLADFQTRYSPLGEDNLKAALHASGAIPFVLTGERDIPGAPRGQYWDGGIIDYHFDLAQYRGDGLLLYPHFRPDITPGWFDKFLPWRTRPLQRQAVDNLVLLCPNPDWVAQLPLGKIPDRSDFQRLPAEERVRYWETCVEQSRALAEEFAALVAGSDPLAGVTVLEPGAGAA</sequence>
<dbReference type="AlphaFoldDB" id="A0A5C9A2V8"/>
<gene>
    <name evidence="1" type="ORF">FV139_11890</name>
</gene>
<dbReference type="SUPFAM" id="SSF52151">
    <property type="entry name" value="FabD/lysophospholipase-like"/>
    <property type="match status" value="1"/>
</dbReference>
<proteinExistence type="predicted"/>
<dbReference type="EMBL" id="VRZA01000003">
    <property type="protein sequence ID" value="TXS94282.1"/>
    <property type="molecule type" value="Genomic_DNA"/>
</dbReference>
<keyword evidence="2" id="KW-1185">Reference proteome</keyword>
<evidence type="ECO:0000313" key="1">
    <source>
        <dbReference type="EMBL" id="TXS94282.1"/>
    </source>
</evidence>